<evidence type="ECO:0000313" key="3">
    <source>
        <dbReference type="EMBL" id="KAK8538053.1"/>
    </source>
</evidence>
<keyword evidence="2" id="KW-0812">Transmembrane</keyword>
<keyword evidence="4" id="KW-1185">Reference proteome</keyword>
<feature type="transmembrane region" description="Helical" evidence="2">
    <location>
        <begin position="79"/>
        <end position="105"/>
    </location>
</feature>
<keyword evidence="2" id="KW-0472">Membrane</keyword>
<dbReference type="EMBL" id="JBBPBM010000028">
    <property type="protein sequence ID" value="KAK8538053.1"/>
    <property type="molecule type" value="Genomic_DNA"/>
</dbReference>
<protein>
    <submittedName>
        <fullName evidence="3">Uncharacterized protein</fullName>
    </submittedName>
</protein>
<dbReference type="Proteomes" id="UP001472677">
    <property type="component" value="Unassembled WGS sequence"/>
</dbReference>
<organism evidence="3 4">
    <name type="scientific">Hibiscus sabdariffa</name>
    <name type="common">roselle</name>
    <dbReference type="NCBI Taxonomy" id="183260"/>
    <lineage>
        <taxon>Eukaryota</taxon>
        <taxon>Viridiplantae</taxon>
        <taxon>Streptophyta</taxon>
        <taxon>Embryophyta</taxon>
        <taxon>Tracheophyta</taxon>
        <taxon>Spermatophyta</taxon>
        <taxon>Magnoliopsida</taxon>
        <taxon>eudicotyledons</taxon>
        <taxon>Gunneridae</taxon>
        <taxon>Pentapetalae</taxon>
        <taxon>rosids</taxon>
        <taxon>malvids</taxon>
        <taxon>Malvales</taxon>
        <taxon>Malvaceae</taxon>
        <taxon>Malvoideae</taxon>
        <taxon>Hibiscus</taxon>
    </lineage>
</organism>
<keyword evidence="2" id="KW-1133">Transmembrane helix</keyword>
<evidence type="ECO:0000256" key="2">
    <source>
        <dbReference type="SAM" id="Phobius"/>
    </source>
</evidence>
<evidence type="ECO:0000256" key="1">
    <source>
        <dbReference type="SAM" id="MobiDB-lite"/>
    </source>
</evidence>
<gene>
    <name evidence="3" type="ORF">V6N12_044192</name>
</gene>
<feature type="region of interest" description="Disordered" evidence="1">
    <location>
        <begin position="114"/>
        <end position="143"/>
    </location>
</feature>
<comment type="caution">
    <text evidence="3">The sequence shown here is derived from an EMBL/GenBank/DDBJ whole genome shotgun (WGS) entry which is preliminary data.</text>
</comment>
<sequence length="143" mass="16172">MITPMSHVAYSRWKLHYSIVRTDADVLSTLYGPWARVNFSFGTRGSAQYFHATRHKCRVSSTSTSQPPLGDTGRGGGRVVALASHVFSVFFFFGRCLCCFLCSIFTKRRKRLGENGETENPDEEDRKRSKQASNLLKAKKWTA</sequence>
<proteinExistence type="predicted"/>
<evidence type="ECO:0000313" key="4">
    <source>
        <dbReference type="Proteomes" id="UP001472677"/>
    </source>
</evidence>
<accession>A0ABR2DGK1</accession>
<reference evidence="3 4" key="1">
    <citation type="journal article" date="2024" name="G3 (Bethesda)">
        <title>Genome assembly of Hibiscus sabdariffa L. provides insights into metabolisms of medicinal natural products.</title>
        <authorList>
            <person name="Kim T."/>
        </authorList>
    </citation>
    <scope>NUCLEOTIDE SEQUENCE [LARGE SCALE GENOMIC DNA]</scope>
    <source>
        <strain evidence="3">TK-2024</strain>
        <tissue evidence="3">Old leaves</tissue>
    </source>
</reference>
<name>A0ABR2DGK1_9ROSI</name>